<feature type="domain" description="Sodium/calcium exchanger membrane region" evidence="7">
    <location>
        <begin position="3"/>
        <end position="142"/>
    </location>
</feature>
<keyword evidence="3 6" id="KW-1133">Transmembrane helix</keyword>
<dbReference type="InterPro" id="IPR004837">
    <property type="entry name" value="NaCa_Exmemb"/>
</dbReference>
<feature type="transmembrane region" description="Helical" evidence="6">
    <location>
        <begin position="249"/>
        <end position="272"/>
    </location>
</feature>
<dbReference type="InterPro" id="IPR004481">
    <property type="entry name" value="K/Na/Ca-exchanger"/>
</dbReference>
<dbReference type="Gene3D" id="1.20.1420.30">
    <property type="entry name" value="NCX, central ion-binding region"/>
    <property type="match status" value="2"/>
</dbReference>
<feature type="domain" description="Sodium/calcium exchanger membrane region" evidence="7">
    <location>
        <begin position="187"/>
        <end position="328"/>
    </location>
</feature>
<feature type="transmembrane region" description="Helical" evidence="6">
    <location>
        <begin position="284"/>
        <end position="305"/>
    </location>
</feature>
<feature type="transmembrane region" description="Helical" evidence="6">
    <location>
        <begin position="101"/>
        <end position="118"/>
    </location>
</feature>
<dbReference type="Pfam" id="PF01699">
    <property type="entry name" value="Na_Ca_ex"/>
    <property type="match status" value="2"/>
</dbReference>
<dbReference type="Proteomes" id="UP000291259">
    <property type="component" value="Chromosome"/>
</dbReference>
<evidence type="ECO:0000313" key="9">
    <source>
        <dbReference type="Proteomes" id="UP000291259"/>
    </source>
</evidence>
<protein>
    <submittedName>
        <fullName evidence="8">Calcium/sodium antiporter</fullName>
    </submittedName>
</protein>
<keyword evidence="4 6" id="KW-0472">Membrane</keyword>
<comment type="subcellular location">
    <subcellularLocation>
        <location evidence="1">Membrane</location>
        <topology evidence="1">Multi-pass membrane protein</topology>
    </subcellularLocation>
</comment>
<evidence type="ECO:0000256" key="3">
    <source>
        <dbReference type="ARBA" id="ARBA00022989"/>
    </source>
</evidence>
<gene>
    <name evidence="8" type="ORF">ET445_05895</name>
</gene>
<evidence type="ECO:0000259" key="7">
    <source>
        <dbReference type="Pfam" id="PF01699"/>
    </source>
</evidence>
<proteinExistence type="predicted"/>
<organism evidence="8 9">
    <name type="scientific">Agromyces protaetiae</name>
    <dbReference type="NCBI Taxonomy" id="2509455"/>
    <lineage>
        <taxon>Bacteria</taxon>
        <taxon>Bacillati</taxon>
        <taxon>Actinomycetota</taxon>
        <taxon>Actinomycetes</taxon>
        <taxon>Micrococcales</taxon>
        <taxon>Microbacteriaceae</taxon>
        <taxon>Agromyces</taxon>
    </lineage>
</organism>
<dbReference type="Gene3D" id="6.10.280.80">
    <property type="entry name" value="NCX, peripheral helical region"/>
    <property type="match status" value="1"/>
</dbReference>
<evidence type="ECO:0000256" key="1">
    <source>
        <dbReference type="ARBA" id="ARBA00004141"/>
    </source>
</evidence>
<accession>A0A4P6FBF2</accession>
<evidence type="ECO:0000256" key="6">
    <source>
        <dbReference type="SAM" id="Phobius"/>
    </source>
</evidence>
<dbReference type="InterPro" id="IPR044880">
    <property type="entry name" value="NCX_ion-bd_dom_sf"/>
</dbReference>
<dbReference type="NCBIfam" id="TIGR00367">
    <property type="entry name" value="calcium/sodium antiporter"/>
    <property type="match status" value="1"/>
</dbReference>
<evidence type="ECO:0000256" key="4">
    <source>
        <dbReference type="ARBA" id="ARBA00023136"/>
    </source>
</evidence>
<keyword evidence="2 6" id="KW-0812">Transmembrane</keyword>
<evidence type="ECO:0000256" key="2">
    <source>
        <dbReference type="ARBA" id="ARBA00022692"/>
    </source>
</evidence>
<dbReference type="AlphaFoldDB" id="A0A4P6FBF2"/>
<reference evidence="8 9" key="1">
    <citation type="submission" date="2019-01" db="EMBL/GenBank/DDBJ databases">
        <title>Genome sequencing of strain FW100M-8.</title>
        <authorList>
            <person name="Heo J."/>
            <person name="Kim S.-J."/>
            <person name="Kim J.-S."/>
            <person name="Hong S.-B."/>
            <person name="Kwon S.-W."/>
        </authorList>
    </citation>
    <scope>NUCLEOTIDE SEQUENCE [LARGE SCALE GENOMIC DNA]</scope>
    <source>
        <strain evidence="8 9">FW100M-8</strain>
    </source>
</reference>
<feature type="transmembrane region" description="Helical" evidence="6">
    <location>
        <begin position="33"/>
        <end position="54"/>
    </location>
</feature>
<dbReference type="KEGG" id="agf:ET445_05895"/>
<dbReference type="GO" id="GO:0005262">
    <property type="term" value="F:calcium channel activity"/>
    <property type="evidence" value="ECO:0007669"/>
    <property type="project" value="TreeGrafter"/>
</dbReference>
<dbReference type="GO" id="GO:0005886">
    <property type="term" value="C:plasma membrane"/>
    <property type="evidence" value="ECO:0007669"/>
    <property type="project" value="TreeGrafter"/>
</dbReference>
<dbReference type="EMBL" id="CP035491">
    <property type="protein sequence ID" value="QAY72946.1"/>
    <property type="molecule type" value="Genomic_DNA"/>
</dbReference>
<evidence type="ECO:0000256" key="5">
    <source>
        <dbReference type="SAM" id="MobiDB-lite"/>
    </source>
</evidence>
<dbReference type="PANTHER" id="PTHR10846">
    <property type="entry name" value="SODIUM/POTASSIUM/CALCIUM EXCHANGER"/>
    <property type="match status" value="1"/>
</dbReference>
<feature type="transmembrane region" description="Helical" evidence="6">
    <location>
        <begin position="186"/>
        <end position="208"/>
    </location>
</feature>
<feature type="region of interest" description="Disordered" evidence="5">
    <location>
        <begin position="154"/>
        <end position="178"/>
    </location>
</feature>
<feature type="transmembrane region" description="Helical" evidence="6">
    <location>
        <begin position="311"/>
        <end position="330"/>
    </location>
</feature>
<feature type="transmembrane region" description="Helical" evidence="6">
    <location>
        <begin position="66"/>
        <end position="89"/>
    </location>
</feature>
<feature type="transmembrane region" description="Helical" evidence="6">
    <location>
        <begin position="220"/>
        <end position="243"/>
    </location>
</feature>
<evidence type="ECO:0000313" key="8">
    <source>
        <dbReference type="EMBL" id="QAY72946.1"/>
    </source>
</evidence>
<name>A0A4P6FBF2_9MICO</name>
<feature type="transmembrane region" description="Helical" evidence="6">
    <location>
        <begin position="125"/>
        <end position="145"/>
    </location>
</feature>
<keyword evidence="9" id="KW-1185">Reference proteome</keyword>
<dbReference type="GO" id="GO:0006874">
    <property type="term" value="P:intracellular calcium ion homeostasis"/>
    <property type="evidence" value="ECO:0007669"/>
    <property type="project" value="TreeGrafter"/>
</dbReference>
<dbReference type="OrthoDB" id="9794225at2"/>
<dbReference type="RefSeq" id="WP_129189712.1">
    <property type="nucleotide sequence ID" value="NZ_CP035491.1"/>
</dbReference>
<dbReference type="GO" id="GO:0008273">
    <property type="term" value="F:calcium, potassium:sodium antiporter activity"/>
    <property type="evidence" value="ECO:0007669"/>
    <property type="project" value="TreeGrafter"/>
</dbReference>
<sequence length="332" mass="34445">MTIVMLVGGLVLLVAGAELVVHFGTKLARRLGISPLIVGLTIVSIGTSAPELAVGIDAMIRGAGSLVLGNIAGTNMVNLLLILGLSAAIRPIVLQQQNLRLDLPAMVVSAALLVLLSLDRSLSTWDGLILLAVAVVYTWLLFAAARRQSRAASPSDVGSRAVSPDLDEPRDAPRPPAGPGRLVADLGLTIVGIAIVVVGADLLVRGAVGIAESFGISETLIGLTVVAVGTSLPELATTLTATIRGSRSLAVGNLIGSSTYNLTFILGTSLLFGPAQVPVERQLAFFDLPLMLAVVLLCIPVFVTGRGISRWEGIVFVLAYAAYLTYLIAFRG</sequence>
<dbReference type="PANTHER" id="PTHR10846:SF8">
    <property type="entry name" value="INNER MEMBRANE PROTEIN YRBG"/>
    <property type="match status" value="1"/>
</dbReference>